<feature type="region of interest" description="Disordered" evidence="3">
    <location>
        <begin position="195"/>
        <end position="254"/>
    </location>
</feature>
<feature type="compositionally biased region" description="Polar residues" evidence="3">
    <location>
        <begin position="238"/>
        <end position="248"/>
    </location>
</feature>
<dbReference type="Proteomes" id="UP000774617">
    <property type="component" value="Unassembled WGS sequence"/>
</dbReference>
<evidence type="ECO:0000256" key="3">
    <source>
        <dbReference type="SAM" id="MobiDB-lite"/>
    </source>
</evidence>
<keyword evidence="6" id="KW-1185">Reference proteome</keyword>
<evidence type="ECO:0000259" key="4">
    <source>
        <dbReference type="Pfam" id="PF05426"/>
    </source>
</evidence>
<proteinExistence type="predicted"/>
<feature type="compositionally biased region" description="Pro residues" evidence="3">
    <location>
        <begin position="195"/>
        <end position="204"/>
    </location>
</feature>
<organism evidence="5 6">
    <name type="scientific">Macrophomina phaseolina</name>
    <dbReference type="NCBI Taxonomy" id="35725"/>
    <lineage>
        <taxon>Eukaryota</taxon>
        <taxon>Fungi</taxon>
        <taxon>Dikarya</taxon>
        <taxon>Ascomycota</taxon>
        <taxon>Pezizomycotina</taxon>
        <taxon>Dothideomycetes</taxon>
        <taxon>Dothideomycetes incertae sedis</taxon>
        <taxon>Botryosphaeriales</taxon>
        <taxon>Botryosphaeriaceae</taxon>
        <taxon>Macrophomina</taxon>
    </lineage>
</organism>
<dbReference type="SUPFAM" id="SSF48230">
    <property type="entry name" value="Chondroitin AC/alginate lyase"/>
    <property type="match status" value="1"/>
</dbReference>
<accession>A0ABQ8GL67</accession>
<dbReference type="InterPro" id="IPR008397">
    <property type="entry name" value="Alginate_lyase_dom"/>
</dbReference>
<dbReference type="InterPro" id="IPR008929">
    <property type="entry name" value="Chondroitin_lyas"/>
</dbReference>
<comment type="caution">
    <text evidence="5">The sequence shown here is derived from an EMBL/GenBank/DDBJ whole genome shotgun (WGS) entry which is preliminary data.</text>
</comment>
<evidence type="ECO:0000313" key="5">
    <source>
        <dbReference type="EMBL" id="KAH7060391.1"/>
    </source>
</evidence>
<name>A0ABQ8GL67_9PEZI</name>
<keyword evidence="1" id="KW-0732">Signal</keyword>
<evidence type="ECO:0000256" key="2">
    <source>
        <dbReference type="ARBA" id="ARBA00023239"/>
    </source>
</evidence>
<evidence type="ECO:0000313" key="6">
    <source>
        <dbReference type="Proteomes" id="UP000774617"/>
    </source>
</evidence>
<dbReference type="EMBL" id="JAGTJR010000005">
    <property type="protein sequence ID" value="KAH7060391.1"/>
    <property type="molecule type" value="Genomic_DNA"/>
</dbReference>
<keyword evidence="2" id="KW-0456">Lyase</keyword>
<dbReference type="Gene3D" id="1.50.10.100">
    <property type="entry name" value="Chondroitin AC/alginate lyase"/>
    <property type="match status" value="1"/>
</dbReference>
<sequence>MSNAKPSTQLLPDLCYSVRQNVYRSFRHYHTGHHALSAPAQTYDNTNISLAAPATFTHPGVLISGDQLSFIAEQVGAGTQPWTLAPAPSTRSKCGPYSRPDIGCAEERYDAFASYAMALAWAVERKQEYADKAIEYMDVWAATLKEHTEKKTAPVLIEATLHISIFLDSAPTFESALHRLATYLPSFIYLPTDGPTPIPAPPTPKPHHVQLHRQHPHPRRPLPPTGPTNRPSPPDASGLTSDTCTSLKPTGYGHRTRSKRRICRAFTRLWASDFGGTRVREAISFNIEEEGVKGDIGAVTEVALGALKCEARRADVEGGELDE</sequence>
<feature type="domain" description="Alginate lyase" evidence="4">
    <location>
        <begin position="100"/>
        <end position="145"/>
    </location>
</feature>
<gene>
    <name evidence="5" type="ORF">B0J12DRAFT_782479</name>
</gene>
<evidence type="ECO:0000256" key="1">
    <source>
        <dbReference type="ARBA" id="ARBA00022729"/>
    </source>
</evidence>
<reference evidence="5 6" key="1">
    <citation type="journal article" date="2021" name="Nat. Commun.">
        <title>Genetic determinants of endophytism in the Arabidopsis root mycobiome.</title>
        <authorList>
            <person name="Mesny F."/>
            <person name="Miyauchi S."/>
            <person name="Thiergart T."/>
            <person name="Pickel B."/>
            <person name="Atanasova L."/>
            <person name="Karlsson M."/>
            <person name="Huettel B."/>
            <person name="Barry K.W."/>
            <person name="Haridas S."/>
            <person name="Chen C."/>
            <person name="Bauer D."/>
            <person name="Andreopoulos W."/>
            <person name="Pangilinan J."/>
            <person name="LaButti K."/>
            <person name="Riley R."/>
            <person name="Lipzen A."/>
            <person name="Clum A."/>
            <person name="Drula E."/>
            <person name="Henrissat B."/>
            <person name="Kohler A."/>
            <person name="Grigoriev I.V."/>
            <person name="Martin F.M."/>
            <person name="Hacquard S."/>
        </authorList>
    </citation>
    <scope>NUCLEOTIDE SEQUENCE [LARGE SCALE GENOMIC DNA]</scope>
    <source>
        <strain evidence="5 6">MPI-SDFR-AT-0080</strain>
    </source>
</reference>
<feature type="compositionally biased region" description="Basic residues" evidence="3">
    <location>
        <begin position="205"/>
        <end position="220"/>
    </location>
</feature>
<dbReference type="Pfam" id="PF05426">
    <property type="entry name" value="Alginate_lyase"/>
    <property type="match status" value="1"/>
</dbReference>
<protein>
    <recommendedName>
        <fullName evidence="4">Alginate lyase domain-containing protein</fullName>
    </recommendedName>
</protein>
<feature type="compositionally biased region" description="Pro residues" evidence="3">
    <location>
        <begin position="221"/>
        <end position="234"/>
    </location>
</feature>